<comment type="caution">
    <text evidence="2">The sequence shown here is derived from an EMBL/GenBank/DDBJ whole genome shotgun (WGS) entry which is preliminary data.</text>
</comment>
<feature type="region of interest" description="Disordered" evidence="1">
    <location>
        <begin position="430"/>
        <end position="454"/>
    </location>
</feature>
<feature type="region of interest" description="Disordered" evidence="1">
    <location>
        <begin position="600"/>
        <end position="721"/>
    </location>
</feature>
<feature type="compositionally biased region" description="Low complexity" evidence="1">
    <location>
        <begin position="309"/>
        <end position="327"/>
    </location>
</feature>
<feature type="compositionally biased region" description="Polar residues" evidence="1">
    <location>
        <begin position="298"/>
        <end position="308"/>
    </location>
</feature>
<proteinExistence type="predicted"/>
<organism evidence="2 3">
    <name type="scientific">Tilletia horrida</name>
    <dbReference type="NCBI Taxonomy" id="155126"/>
    <lineage>
        <taxon>Eukaryota</taxon>
        <taxon>Fungi</taxon>
        <taxon>Dikarya</taxon>
        <taxon>Basidiomycota</taxon>
        <taxon>Ustilaginomycotina</taxon>
        <taxon>Exobasidiomycetes</taxon>
        <taxon>Tilletiales</taxon>
        <taxon>Tilletiaceae</taxon>
        <taxon>Tilletia</taxon>
    </lineage>
</organism>
<name>A0AAN6GU71_9BASI</name>
<feature type="region of interest" description="Disordered" evidence="1">
    <location>
        <begin position="287"/>
        <end position="330"/>
    </location>
</feature>
<sequence>MPKADDDEPSIYCSVECARTDAMRALELHAVSTPPQSSTTTTPLLLGSNLSPYSSTSTPERITSPLSAVSIGSSLATNASNKSQAHSSTDSMQLRAKGSHYRAVAAAAEAAEAVAEAEAKVRNSSSSKNGNLKGNNVMLTSGTQCATEAAAHTPRIGSGALAAPPTRLPSLGSKKSNDLAFMDSVLAQLRLSVSPVLDAGSPTLAQLLPAFGDAGDDYEESGSIPPPPPTLSGISGLGVAAVCGHAGQPREAAHMQVTQSTQSDASEQTLVEPGLAPLITLGPGKVISSPTSSHSRSTAGHWSQPSDASTMTNSSCTTLSSMSSTRSLAQARQLRKELDAELRQMANDLAELQRRDRHANNLALQGDNNSLYGDLDDFDNDAFEFDDGRLEEPSPVVPRLSTKRRSSYRWSKADRKLVARCISTCLMISEDPSSSSNSDEADQSPAEGLPATSSCTRIWDGVPIAQESNNDPIMDSIAVDLDFFLESEEAEEDRLRPTYELPLGFLNQPLHHNSTSTDFPVTPDRATFFGHLHHSRSTPRLFSEPSSASITPTNQHLGVETTTGPLTSFEIMAVSPIQLPARPSTASSSSRMAKLGLSKSRSGLFKLGGMAGTSSTERSSPPPSPRKTLGQGLRSMASSNMLRPAVSAGQSQRDTLARGPMNATPHTPSSPFKSSSLTAAFQRASPRSRPLPPLPPSGAGFDSPPHNAYTHGQGIAHDPFGASSLNKRLPVTPAGVGVGMARTNALERLQGALRRRIMAASASVR</sequence>
<evidence type="ECO:0000313" key="2">
    <source>
        <dbReference type="EMBL" id="KAK0556967.1"/>
    </source>
</evidence>
<gene>
    <name evidence="2" type="ORF">OC846_000811</name>
</gene>
<evidence type="ECO:0000256" key="1">
    <source>
        <dbReference type="SAM" id="MobiDB-lite"/>
    </source>
</evidence>
<feature type="compositionally biased region" description="Low complexity" evidence="1">
    <location>
        <begin position="32"/>
        <end position="52"/>
    </location>
</feature>
<evidence type="ECO:0000313" key="3">
    <source>
        <dbReference type="Proteomes" id="UP001176517"/>
    </source>
</evidence>
<feature type="region of interest" description="Disordered" evidence="1">
    <location>
        <begin position="31"/>
        <end position="61"/>
    </location>
</feature>
<feature type="region of interest" description="Disordered" evidence="1">
    <location>
        <begin position="156"/>
        <end position="175"/>
    </location>
</feature>
<keyword evidence="3" id="KW-1185">Reference proteome</keyword>
<feature type="compositionally biased region" description="Polar residues" evidence="1">
    <location>
        <begin position="664"/>
        <end position="679"/>
    </location>
</feature>
<protein>
    <submittedName>
        <fullName evidence="2">Uncharacterized protein</fullName>
    </submittedName>
</protein>
<dbReference type="EMBL" id="JAPDMZ010000009">
    <property type="protein sequence ID" value="KAK0556967.1"/>
    <property type="molecule type" value="Genomic_DNA"/>
</dbReference>
<accession>A0AAN6GU71</accession>
<dbReference type="AlphaFoldDB" id="A0AAN6GU71"/>
<feature type="region of interest" description="Disordered" evidence="1">
    <location>
        <begin position="538"/>
        <end position="558"/>
    </location>
</feature>
<feature type="compositionally biased region" description="Low complexity" evidence="1">
    <location>
        <begin position="288"/>
        <end position="297"/>
    </location>
</feature>
<dbReference type="Proteomes" id="UP001176517">
    <property type="component" value="Unassembled WGS sequence"/>
</dbReference>
<reference evidence="2" key="1">
    <citation type="journal article" date="2023" name="PhytoFront">
        <title>Draft Genome Resources of Seven Strains of Tilletia horrida, Causal Agent of Kernel Smut of Rice.</title>
        <authorList>
            <person name="Khanal S."/>
            <person name="Antony Babu S."/>
            <person name="Zhou X.G."/>
        </authorList>
    </citation>
    <scope>NUCLEOTIDE SEQUENCE</scope>
    <source>
        <strain evidence="2">TX6</strain>
    </source>
</reference>